<keyword evidence="13" id="KW-0239">DNA-directed DNA polymerase</keyword>
<dbReference type="CDD" id="cd07971">
    <property type="entry name" value="OBF_DNA_ligase_LigD"/>
    <property type="match status" value="1"/>
</dbReference>
<dbReference type="InterPro" id="IPR033651">
    <property type="entry name" value="PaeLigD_Pol-like"/>
</dbReference>
<dbReference type="PANTHER" id="PTHR42705">
    <property type="entry name" value="BIFUNCTIONAL NON-HOMOLOGOUS END JOINING PROTEIN LIGD"/>
    <property type="match status" value="1"/>
</dbReference>
<keyword evidence="4" id="KW-0808">Transferase</keyword>
<dbReference type="Pfam" id="PF01068">
    <property type="entry name" value="DNA_ligase_A_M"/>
    <property type="match status" value="1"/>
</dbReference>
<evidence type="ECO:0000256" key="19">
    <source>
        <dbReference type="ARBA" id="ARBA00029943"/>
    </source>
</evidence>
<evidence type="ECO:0000256" key="8">
    <source>
        <dbReference type="ARBA" id="ARBA00022741"/>
    </source>
</evidence>
<dbReference type="CDD" id="cd07906">
    <property type="entry name" value="Adenylation_DNA_ligase_LigD_LigC"/>
    <property type="match status" value="1"/>
</dbReference>
<dbReference type="NCBIfam" id="TIGR02778">
    <property type="entry name" value="ligD_pol"/>
    <property type="match status" value="1"/>
</dbReference>
<dbReference type="Pfam" id="PF21686">
    <property type="entry name" value="LigD_Prim-Pol"/>
    <property type="match status" value="1"/>
</dbReference>
<dbReference type="GO" id="GO:0003910">
    <property type="term" value="F:DNA ligase (ATP) activity"/>
    <property type="evidence" value="ECO:0007669"/>
    <property type="project" value="UniProtKB-EC"/>
</dbReference>
<dbReference type="GO" id="GO:0005524">
    <property type="term" value="F:ATP binding"/>
    <property type="evidence" value="ECO:0007669"/>
    <property type="project" value="UniProtKB-KW"/>
</dbReference>
<feature type="domain" description="ATP-dependent DNA ligase family profile" evidence="22">
    <location>
        <begin position="351"/>
        <end position="434"/>
    </location>
</feature>
<organism evidence="23 24">
    <name type="scientific">Allosphingosinicella flava</name>
    <dbReference type="NCBI Taxonomy" id="2771430"/>
    <lineage>
        <taxon>Bacteria</taxon>
        <taxon>Pseudomonadati</taxon>
        <taxon>Pseudomonadota</taxon>
        <taxon>Alphaproteobacteria</taxon>
        <taxon>Sphingomonadales</taxon>
        <taxon>Sphingomonadaceae</taxon>
        <taxon>Allosphingosinicella</taxon>
    </lineage>
</organism>
<keyword evidence="10" id="KW-0378">Hydrolase</keyword>
<dbReference type="Gene3D" id="3.30.1490.70">
    <property type="match status" value="1"/>
</dbReference>
<dbReference type="InterPro" id="IPR014146">
    <property type="entry name" value="LigD_ligase_dom"/>
</dbReference>
<dbReference type="InterPro" id="IPR012310">
    <property type="entry name" value="DNA_ligase_ATP-dep_cent"/>
</dbReference>
<evidence type="ECO:0000256" key="21">
    <source>
        <dbReference type="SAM" id="MobiDB-lite"/>
    </source>
</evidence>
<keyword evidence="5" id="KW-0548">Nucleotidyltransferase</keyword>
<keyword evidence="14" id="KW-0238">DNA-binding</keyword>
<dbReference type="NCBIfam" id="NF004628">
    <property type="entry name" value="PRK05972.1"/>
    <property type="match status" value="1"/>
</dbReference>
<keyword evidence="12" id="KW-0067">ATP-binding</keyword>
<dbReference type="Pfam" id="PF04679">
    <property type="entry name" value="DNA_ligase_A_C"/>
    <property type="match status" value="1"/>
</dbReference>
<evidence type="ECO:0000256" key="3">
    <source>
        <dbReference type="ARBA" id="ARBA00022598"/>
    </source>
</evidence>
<keyword evidence="8" id="KW-0547">Nucleotide-binding</keyword>
<dbReference type="Proteomes" id="UP000594873">
    <property type="component" value="Chromosome"/>
</dbReference>
<evidence type="ECO:0000256" key="5">
    <source>
        <dbReference type="ARBA" id="ARBA00022695"/>
    </source>
</evidence>
<keyword evidence="9" id="KW-0227">DNA damage</keyword>
<dbReference type="GO" id="GO:0046872">
    <property type="term" value="F:metal ion binding"/>
    <property type="evidence" value="ECO:0007669"/>
    <property type="project" value="UniProtKB-KW"/>
</dbReference>
<dbReference type="Pfam" id="PF13298">
    <property type="entry name" value="LigD_N"/>
    <property type="match status" value="1"/>
</dbReference>
<dbReference type="PROSITE" id="PS50160">
    <property type="entry name" value="DNA_LIGASE_A3"/>
    <property type="match status" value="1"/>
</dbReference>
<dbReference type="GO" id="GO:0004527">
    <property type="term" value="F:exonuclease activity"/>
    <property type="evidence" value="ECO:0007669"/>
    <property type="project" value="UniProtKB-KW"/>
</dbReference>
<dbReference type="EMBL" id="CP065592">
    <property type="protein sequence ID" value="QPQ55999.1"/>
    <property type="molecule type" value="Genomic_DNA"/>
</dbReference>
<dbReference type="InterPro" id="IPR052171">
    <property type="entry name" value="NHEJ_LigD"/>
</dbReference>
<keyword evidence="7" id="KW-0479">Metal-binding</keyword>
<dbReference type="Gene3D" id="3.30.470.30">
    <property type="entry name" value="DNA ligase/mRNA capping enzyme"/>
    <property type="match status" value="1"/>
</dbReference>
<evidence type="ECO:0000256" key="16">
    <source>
        <dbReference type="ARBA" id="ARBA00023204"/>
    </source>
</evidence>
<evidence type="ECO:0000256" key="10">
    <source>
        <dbReference type="ARBA" id="ARBA00022801"/>
    </source>
</evidence>
<dbReference type="RefSeq" id="WP_200972859.1">
    <property type="nucleotide sequence ID" value="NZ_CP065592.1"/>
</dbReference>
<dbReference type="GO" id="GO:0006281">
    <property type="term" value="P:DNA repair"/>
    <property type="evidence" value="ECO:0007669"/>
    <property type="project" value="UniProtKB-KW"/>
</dbReference>
<dbReference type="InterPro" id="IPR014145">
    <property type="entry name" value="LigD_pol_dom"/>
</dbReference>
<keyword evidence="15" id="KW-0233">DNA recombination</keyword>
<keyword evidence="3 23" id="KW-0436">Ligase</keyword>
<dbReference type="Gene3D" id="2.40.50.140">
    <property type="entry name" value="Nucleic acid-binding proteins"/>
    <property type="match status" value="1"/>
</dbReference>
<keyword evidence="16" id="KW-0234">DNA repair</keyword>
<dbReference type="InterPro" id="IPR012309">
    <property type="entry name" value="DNA_ligase_ATP-dep_C"/>
</dbReference>
<gene>
    <name evidence="23" type="primary">ligD</name>
    <name evidence="23" type="ORF">IC614_05315</name>
</gene>
<name>A0A7T2GLE0_9SPHN</name>
<evidence type="ECO:0000256" key="13">
    <source>
        <dbReference type="ARBA" id="ARBA00022932"/>
    </source>
</evidence>
<feature type="compositionally biased region" description="Basic and acidic residues" evidence="21">
    <location>
        <begin position="202"/>
        <end position="216"/>
    </location>
</feature>
<keyword evidence="24" id="KW-1185">Reference proteome</keyword>
<evidence type="ECO:0000256" key="20">
    <source>
        <dbReference type="ARBA" id="ARBA00034003"/>
    </source>
</evidence>
<dbReference type="InterPro" id="IPR014143">
    <property type="entry name" value="NHEJ_ligase_prk"/>
</dbReference>
<evidence type="ECO:0000256" key="7">
    <source>
        <dbReference type="ARBA" id="ARBA00022723"/>
    </source>
</evidence>
<evidence type="ECO:0000256" key="9">
    <source>
        <dbReference type="ARBA" id="ARBA00022763"/>
    </source>
</evidence>
<keyword evidence="17" id="KW-0464">Manganese</keyword>
<dbReference type="GO" id="GO:0003677">
    <property type="term" value="F:DNA binding"/>
    <property type="evidence" value="ECO:0007669"/>
    <property type="project" value="UniProtKB-KW"/>
</dbReference>
<evidence type="ECO:0000313" key="24">
    <source>
        <dbReference type="Proteomes" id="UP000594873"/>
    </source>
</evidence>
<dbReference type="PANTHER" id="PTHR42705:SF2">
    <property type="entry name" value="BIFUNCTIONAL NON-HOMOLOGOUS END JOINING PROTEIN LIGD"/>
    <property type="match status" value="1"/>
</dbReference>
<evidence type="ECO:0000313" key="23">
    <source>
        <dbReference type="EMBL" id="QPQ55999.1"/>
    </source>
</evidence>
<protein>
    <recommendedName>
        <fullName evidence="2">DNA ligase (ATP)</fullName>
        <ecNumber evidence="2">6.5.1.1</ecNumber>
    </recommendedName>
    <alternativeName>
        <fullName evidence="19">NHEJ DNA polymerase</fullName>
    </alternativeName>
</protein>
<dbReference type="NCBIfam" id="TIGR02777">
    <property type="entry name" value="LigD_PE_dom"/>
    <property type="match status" value="1"/>
</dbReference>
<comment type="cofactor">
    <cofactor evidence="1">
        <name>Mn(2+)</name>
        <dbReference type="ChEBI" id="CHEBI:29035"/>
    </cofactor>
</comment>
<evidence type="ECO:0000256" key="1">
    <source>
        <dbReference type="ARBA" id="ARBA00001936"/>
    </source>
</evidence>
<proteinExistence type="predicted"/>
<evidence type="ECO:0000256" key="15">
    <source>
        <dbReference type="ARBA" id="ARBA00023172"/>
    </source>
</evidence>
<evidence type="ECO:0000256" key="17">
    <source>
        <dbReference type="ARBA" id="ARBA00023211"/>
    </source>
</evidence>
<dbReference type="Gene3D" id="3.90.920.10">
    <property type="entry name" value="DNA primase, PRIM domain"/>
    <property type="match status" value="1"/>
</dbReference>
<evidence type="ECO:0000259" key="22">
    <source>
        <dbReference type="PROSITE" id="PS50160"/>
    </source>
</evidence>
<evidence type="ECO:0000256" key="6">
    <source>
        <dbReference type="ARBA" id="ARBA00022722"/>
    </source>
</evidence>
<keyword evidence="18" id="KW-0511">Multifunctional enzyme</keyword>
<dbReference type="KEGG" id="sflv:IC614_05315"/>
<dbReference type="GO" id="GO:0003887">
    <property type="term" value="F:DNA-directed DNA polymerase activity"/>
    <property type="evidence" value="ECO:0007669"/>
    <property type="project" value="UniProtKB-KW"/>
</dbReference>
<feature type="region of interest" description="Disordered" evidence="21">
    <location>
        <begin position="188"/>
        <end position="247"/>
    </location>
</feature>
<evidence type="ECO:0000256" key="4">
    <source>
        <dbReference type="ARBA" id="ARBA00022679"/>
    </source>
</evidence>
<dbReference type="EC" id="6.5.1.1" evidence="2"/>
<evidence type="ECO:0000256" key="2">
    <source>
        <dbReference type="ARBA" id="ARBA00012727"/>
    </source>
</evidence>
<evidence type="ECO:0000256" key="14">
    <source>
        <dbReference type="ARBA" id="ARBA00023125"/>
    </source>
</evidence>
<sequence>MAKKAADPLARYKAKRDFTKTAEPAGRVEATGKNIFMVQKHDATRLHYDFRLELDGTLKSWAVTRGPSLDPADKRLAVRTEDHPMSYATFEGTIPKGQYGGGTVMLWDRGTWTPEPGKDPRETLEKGHLHFSLDGERMKGEWILIRLKPRPGERNENWLLRKIEDVHAGSSVGLTEKYLTSVKTGRTMNEIAEGDDPPWNSDRAEKSPPRDGEGDQPKAGGGAGRKSAKTPPPRSARSPSPSRGGLKLPAFREVQKATLVDHVPSGSAWLHEMKFDGYRCLLAIAEGQAKIYTRTGLDWSDKFPEIVAAAQELEVGSALIDGEIVKVDDKGSTNFSALQQAISEGGKGLTLFAFDLLEVDGEDLTRLPNIDRKQRLSSLLGEGKPPFILYADHVIGAGEKLFDAMCDAGQEGIISKKADAPYRGTRTKSWLKIKCTRRQEFVIVGWTPSESKARALRALLLAVHEVGKLRYVGKVGTGFSMATLQDLLGRLKKLETKEAPVAVPRSESRGAHWVKPELVAEVAFAEFTGEGSVRHASFLGLRDDKPAEAVVEEKPQPMPETAGDDVKISNPDRVIFPDANVTKGQLADYYRAVAPLMLEWVKERPISLVRCPQGRAKKCFFQKHDAGTFGTHVHHVPVLEKRGNTEDYLYVTDQAGLLTCVQMGTIEFHGWGSRVADIEKADRLIFDLDPDEGLGFEAVKKAAVDLKGHLADMGLQTFPLLTGGKGLHIVVPLAPKAEWPEVKDFAQRFALALSEAEPERFTANLAKAKRKGRIFLDYLRNQRGATAIMPYSARSREHAPVSAPINWNELDEMDSGGRFTVKDVDLLLKRASGRLLQGWGEAEQVLPDL</sequence>
<keyword evidence="6" id="KW-0540">Nuclease</keyword>
<dbReference type="NCBIfam" id="TIGR02776">
    <property type="entry name" value="NHEJ_ligase_prk"/>
    <property type="match status" value="1"/>
</dbReference>
<dbReference type="InterPro" id="IPR012340">
    <property type="entry name" value="NA-bd_OB-fold"/>
</dbReference>
<evidence type="ECO:0000256" key="12">
    <source>
        <dbReference type="ARBA" id="ARBA00022840"/>
    </source>
</evidence>
<keyword evidence="11" id="KW-0269">Exonuclease</keyword>
<evidence type="ECO:0000256" key="11">
    <source>
        <dbReference type="ARBA" id="ARBA00022839"/>
    </source>
</evidence>
<dbReference type="SUPFAM" id="SSF56091">
    <property type="entry name" value="DNA ligase/mRNA capping enzyme, catalytic domain"/>
    <property type="match status" value="1"/>
</dbReference>
<dbReference type="NCBIfam" id="TIGR02779">
    <property type="entry name" value="NHEJ_ligase_lig"/>
    <property type="match status" value="1"/>
</dbReference>
<evidence type="ECO:0000256" key="18">
    <source>
        <dbReference type="ARBA" id="ARBA00023268"/>
    </source>
</evidence>
<accession>A0A7T2GLE0</accession>
<dbReference type="AlphaFoldDB" id="A0A7T2GLE0"/>
<dbReference type="GO" id="GO:0006310">
    <property type="term" value="P:DNA recombination"/>
    <property type="evidence" value="ECO:0007669"/>
    <property type="project" value="UniProtKB-KW"/>
</dbReference>
<comment type="catalytic activity">
    <reaction evidence="20">
        <text>ATP + (deoxyribonucleotide)n-3'-hydroxyl + 5'-phospho-(deoxyribonucleotide)m = (deoxyribonucleotide)n+m + AMP + diphosphate.</text>
        <dbReference type="EC" id="6.5.1.1"/>
    </reaction>
</comment>
<dbReference type="CDD" id="cd04862">
    <property type="entry name" value="PaeLigD_Pol_like"/>
    <property type="match status" value="1"/>
</dbReference>
<dbReference type="SUPFAM" id="SSF50249">
    <property type="entry name" value="Nucleic acid-binding proteins"/>
    <property type="match status" value="1"/>
</dbReference>
<dbReference type="InterPro" id="IPR014144">
    <property type="entry name" value="LigD_PE_domain"/>
</dbReference>
<reference evidence="23 24" key="1">
    <citation type="submission" date="2020-11" db="EMBL/GenBank/DDBJ databases">
        <title>Genome seq and assembly of Sphingosinicella sp.</title>
        <authorList>
            <person name="Chhetri G."/>
        </authorList>
    </citation>
    <scope>NUCLEOTIDE SEQUENCE [LARGE SCALE GENOMIC DNA]</scope>
    <source>
        <strain evidence="23 24">UDD2</strain>
    </source>
</reference>